<keyword evidence="2" id="KW-1185">Reference proteome</keyword>
<gene>
    <name evidence="1" type="ORF">HMPREF0556_12022</name>
</gene>
<dbReference type="Proteomes" id="UP000010119">
    <property type="component" value="Unassembled WGS sequence"/>
</dbReference>
<dbReference type="STRING" id="525367.HMPREF0556_12022"/>
<dbReference type="EMBL" id="ACCR02000005">
    <property type="protein sequence ID" value="EFI83337.1"/>
    <property type="molecule type" value="Genomic_DNA"/>
</dbReference>
<sequence>MREIQVSEQKFQQHAARLGEASHAVRYRLKGNNLAYSRANSTNHLRTAIFDFISVVDDLQQLGQKDAQRLKKIGIAYAKHDQMTGQKIGQLEVR</sequence>
<reference evidence="1" key="1">
    <citation type="submission" date="2010-06" db="EMBL/GenBank/DDBJ databases">
        <authorList>
            <person name="Muzny D."/>
            <person name="Qin X."/>
            <person name="Buhay C."/>
            <person name="Dugan-Rocha S."/>
            <person name="Ding Y."/>
            <person name="Chen G."/>
            <person name="Hawes A."/>
            <person name="Holder M."/>
            <person name="Jhangiani S."/>
            <person name="Johnson A."/>
            <person name="Khan Z."/>
            <person name="Li Z."/>
            <person name="Liu W."/>
            <person name="Liu X."/>
            <person name="Perez L."/>
            <person name="Shen H."/>
            <person name="Wang Q."/>
            <person name="Watt J."/>
            <person name="Xi L."/>
            <person name="Xin Y."/>
            <person name="Zhou J."/>
            <person name="Deng J."/>
            <person name="Jiang H."/>
            <person name="Liu Y."/>
            <person name="Qu J."/>
            <person name="Song X.-Z."/>
            <person name="Zhang L."/>
            <person name="Villasana D."/>
            <person name="Johnson A."/>
            <person name="Liu J."/>
            <person name="Liyanage D."/>
            <person name="Lorensuhewa L."/>
            <person name="Robinson T."/>
            <person name="Song A."/>
            <person name="Song B.-B."/>
            <person name="Dinh H."/>
            <person name="Thornton R."/>
            <person name="Coyle M."/>
            <person name="Francisco L."/>
            <person name="Jackson L."/>
            <person name="Javaid M."/>
            <person name="Korchina V."/>
            <person name="Kovar C."/>
            <person name="Mata R."/>
            <person name="Mathew T."/>
            <person name="Ngo R."/>
            <person name="Nguyen L."/>
            <person name="Nguyen N."/>
            <person name="Okwuonu G."/>
            <person name="Ongeri F."/>
            <person name="Pham C."/>
            <person name="Simmons D."/>
            <person name="Wilczek-Boney K."/>
            <person name="Hale W."/>
            <person name="Jakkamsetti A."/>
            <person name="Pham P."/>
            <person name="Ruth R."/>
            <person name="San Lucas F."/>
            <person name="Warren J."/>
            <person name="Zhang J."/>
            <person name="Zhao Z."/>
            <person name="Zhou C."/>
            <person name="Zhu D."/>
            <person name="Lee S."/>
            <person name="Bess C."/>
            <person name="Blankenburg K."/>
            <person name="Forbes L."/>
            <person name="Fu Q."/>
            <person name="Gubbala S."/>
            <person name="Hirani K."/>
            <person name="Jayaseelan J.C."/>
            <person name="Lara F."/>
            <person name="Munidasa M."/>
            <person name="Palculict T."/>
            <person name="Patil S."/>
            <person name="Pu L.-L."/>
            <person name="Saada N."/>
            <person name="Tang L."/>
            <person name="Weissenberger G."/>
            <person name="Zhu Y."/>
            <person name="Hemphill L."/>
            <person name="Shang Y."/>
            <person name="Youmans B."/>
            <person name="Ayvaz T."/>
            <person name="Ross M."/>
            <person name="Santibanez J."/>
            <person name="Aqrawi P."/>
            <person name="Gross S."/>
            <person name="Joshi V."/>
            <person name="Fowler G."/>
            <person name="Nazareth L."/>
            <person name="Reid J."/>
            <person name="Worley K."/>
            <person name="Petrosino J."/>
            <person name="Highlander S."/>
            <person name="Gibbs R."/>
        </authorList>
    </citation>
    <scope>NUCLEOTIDE SEQUENCE [LARGE SCALE GENOMIC DNA]</scope>
    <source>
        <strain evidence="1">DSM 20601</strain>
    </source>
</reference>
<dbReference type="InterPro" id="IPR021477">
    <property type="entry name" value="TVIIS_effector_SACOL2603_fam"/>
</dbReference>
<comment type="caution">
    <text evidence="1">The sequence shown here is derived from an EMBL/GenBank/DDBJ whole genome shotgun (WGS) entry which is preliminary data.</text>
</comment>
<dbReference type="eggNOG" id="ENOG50348ZB">
    <property type="taxonomic scope" value="Bacteria"/>
</dbReference>
<dbReference type="AlphaFoldDB" id="D7V1A5"/>
<dbReference type="Pfam" id="PF11328">
    <property type="entry name" value="DUF3130"/>
    <property type="match status" value="1"/>
</dbReference>
<proteinExistence type="predicted"/>
<evidence type="ECO:0000313" key="2">
    <source>
        <dbReference type="Proteomes" id="UP000010119"/>
    </source>
</evidence>
<evidence type="ECO:0008006" key="3">
    <source>
        <dbReference type="Google" id="ProtNLM"/>
    </source>
</evidence>
<dbReference type="NCBIfam" id="TIGR04197">
    <property type="entry name" value="T7SS_SACOL2603"/>
    <property type="match status" value="1"/>
</dbReference>
<name>D7V1A5_LISGR</name>
<dbReference type="RefSeq" id="WP_003755207.1">
    <property type="nucleotide sequence ID" value="NZ_GL538352.1"/>
</dbReference>
<accession>D7V1A5</accession>
<evidence type="ECO:0000313" key="1">
    <source>
        <dbReference type="EMBL" id="EFI83337.1"/>
    </source>
</evidence>
<protein>
    <recommendedName>
        <fullName evidence="3">TIGR04197 family type VII secretion effector</fullName>
    </recommendedName>
</protein>
<organism evidence="1 2">
    <name type="scientific">Listeria grayi DSM 20601</name>
    <dbReference type="NCBI Taxonomy" id="525367"/>
    <lineage>
        <taxon>Bacteria</taxon>
        <taxon>Bacillati</taxon>
        <taxon>Bacillota</taxon>
        <taxon>Bacilli</taxon>
        <taxon>Bacillales</taxon>
        <taxon>Listeriaceae</taxon>
        <taxon>Listeria</taxon>
    </lineage>
</organism>
<dbReference type="HOGENOM" id="CLU_185205_0_0_9"/>